<comment type="caution">
    <text evidence="1">The sequence shown here is derived from an EMBL/GenBank/DDBJ whole genome shotgun (WGS) entry which is preliminary data.</text>
</comment>
<gene>
    <name evidence="1" type="ORF">Q9L58_010250</name>
</gene>
<evidence type="ECO:0000313" key="1">
    <source>
        <dbReference type="EMBL" id="KAL0630895.1"/>
    </source>
</evidence>
<proteinExistence type="predicted"/>
<organism evidence="1 2">
    <name type="scientific">Discina gigas</name>
    <dbReference type="NCBI Taxonomy" id="1032678"/>
    <lineage>
        <taxon>Eukaryota</taxon>
        <taxon>Fungi</taxon>
        <taxon>Dikarya</taxon>
        <taxon>Ascomycota</taxon>
        <taxon>Pezizomycotina</taxon>
        <taxon>Pezizomycetes</taxon>
        <taxon>Pezizales</taxon>
        <taxon>Discinaceae</taxon>
        <taxon>Discina</taxon>
    </lineage>
</organism>
<dbReference type="Proteomes" id="UP001447188">
    <property type="component" value="Unassembled WGS sequence"/>
</dbReference>
<evidence type="ECO:0000313" key="2">
    <source>
        <dbReference type="Proteomes" id="UP001447188"/>
    </source>
</evidence>
<sequence length="200" mass="23562">MAKILIGNTGAERKRMFEETDEQQDYDQAKKMIKKEDAWAFIKNYNSIKNYLFNEKVRNYMVLPWIIPKAMEDWKRRNIDEPSEGRQNSLLIIGEPKSGKTQWALSFGKPTEMSRKWNMKNYRRDNTHLVVSDAPVKVFGYAGDSYWREVFGCQVSFDGTDKYLEVRKLKWNVPCVWTCNADLDPRKDRVIVNLGDSKLF</sequence>
<dbReference type="EMBL" id="JBBBZM010000346">
    <property type="protein sequence ID" value="KAL0630895.1"/>
    <property type="molecule type" value="Genomic_DNA"/>
</dbReference>
<accession>A0ABR3G523</accession>
<evidence type="ECO:0008006" key="3">
    <source>
        <dbReference type="Google" id="ProtNLM"/>
    </source>
</evidence>
<keyword evidence="2" id="KW-1185">Reference proteome</keyword>
<protein>
    <recommendedName>
        <fullName evidence="3">Replication-associated protein</fullName>
    </recommendedName>
</protein>
<name>A0ABR3G523_9PEZI</name>
<reference evidence="1 2" key="1">
    <citation type="submission" date="2024-02" db="EMBL/GenBank/DDBJ databases">
        <title>Discinaceae phylogenomics.</title>
        <authorList>
            <person name="Dirks A.C."/>
            <person name="James T.Y."/>
        </authorList>
    </citation>
    <scope>NUCLEOTIDE SEQUENCE [LARGE SCALE GENOMIC DNA]</scope>
    <source>
        <strain evidence="1 2">ACD0624</strain>
    </source>
</reference>